<gene>
    <name evidence="2" type="ORF">SAMN05444159_5326</name>
</gene>
<evidence type="ECO:0000313" key="3">
    <source>
        <dbReference type="Proteomes" id="UP000189935"/>
    </source>
</evidence>
<protein>
    <recommendedName>
        <fullName evidence="4">DUF2147 domain-containing protein</fullName>
    </recommendedName>
</protein>
<dbReference type="Proteomes" id="UP000189935">
    <property type="component" value="Chromosome I"/>
</dbReference>
<evidence type="ECO:0000256" key="1">
    <source>
        <dbReference type="SAM" id="SignalP"/>
    </source>
</evidence>
<evidence type="ECO:0008006" key="4">
    <source>
        <dbReference type="Google" id="ProtNLM"/>
    </source>
</evidence>
<accession>A0A1M6YT59</accession>
<reference evidence="2 3" key="1">
    <citation type="submission" date="2016-11" db="EMBL/GenBank/DDBJ databases">
        <authorList>
            <person name="Jaros S."/>
            <person name="Januszkiewicz K."/>
            <person name="Wedrychowicz H."/>
        </authorList>
    </citation>
    <scope>NUCLEOTIDE SEQUENCE [LARGE SCALE GENOMIC DNA]</scope>
    <source>
        <strain evidence="2 3">GAS499</strain>
    </source>
</reference>
<name>A0A1M6YT59_9BRAD</name>
<feature type="signal peptide" evidence="1">
    <location>
        <begin position="1"/>
        <end position="20"/>
    </location>
</feature>
<sequence>MRGLGLGLIVAWLSAGQAIGAESAADAIEAFGLVGVWSIDCSKAPIATCDPKSGCGARTTYEMPPSRVPMIKNVVGTLIPGVGKSFETIIETATRIADDKLRITSVQVGVPGEVIKLAWFRQPGERWETVFVKAGSKYRVYSAQSEDGRKISARDGFMYAPPPDTKYDAIPTNWVRMEKETPLFERCPN</sequence>
<keyword evidence="1" id="KW-0732">Signal</keyword>
<proteinExistence type="predicted"/>
<evidence type="ECO:0000313" key="2">
    <source>
        <dbReference type="EMBL" id="SHL21273.1"/>
    </source>
</evidence>
<organism evidence="2 3">
    <name type="scientific">Bradyrhizobium lablabi</name>
    <dbReference type="NCBI Taxonomy" id="722472"/>
    <lineage>
        <taxon>Bacteria</taxon>
        <taxon>Pseudomonadati</taxon>
        <taxon>Pseudomonadota</taxon>
        <taxon>Alphaproteobacteria</taxon>
        <taxon>Hyphomicrobiales</taxon>
        <taxon>Nitrobacteraceae</taxon>
        <taxon>Bradyrhizobium</taxon>
    </lineage>
</organism>
<feature type="chain" id="PRO_5012409890" description="DUF2147 domain-containing protein" evidence="1">
    <location>
        <begin position="21"/>
        <end position="189"/>
    </location>
</feature>
<dbReference type="AlphaFoldDB" id="A0A1M6YT59"/>
<dbReference type="EMBL" id="LT670844">
    <property type="protein sequence ID" value="SHL21273.1"/>
    <property type="molecule type" value="Genomic_DNA"/>
</dbReference>